<feature type="compositionally biased region" description="Low complexity" evidence="1">
    <location>
        <begin position="19"/>
        <end position="32"/>
    </location>
</feature>
<dbReference type="InterPro" id="IPR058330">
    <property type="entry name" value="DUF8017"/>
</dbReference>
<dbReference type="AlphaFoldDB" id="A0A4D4J9B4"/>
<feature type="region of interest" description="Disordered" evidence="1">
    <location>
        <begin position="272"/>
        <end position="298"/>
    </location>
</feature>
<reference evidence="5" key="1">
    <citation type="submission" date="2019-04" db="EMBL/GenBank/DDBJ databases">
        <title>Draft genome sequence of Pseudonocardiaceae bacterium SL3-2-4.</title>
        <authorList>
            <person name="Ningsih F."/>
            <person name="Yokota A."/>
            <person name="Sakai Y."/>
            <person name="Nanatani K."/>
            <person name="Yabe S."/>
            <person name="Oetari A."/>
            <person name="Sjamsuridzal W."/>
        </authorList>
    </citation>
    <scope>NUCLEOTIDE SEQUENCE [LARGE SCALE GENOMIC DNA]</scope>
    <source>
        <strain evidence="5">SL3-2-4</strain>
    </source>
</reference>
<evidence type="ECO:0000256" key="1">
    <source>
        <dbReference type="SAM" id="MobiDB-lite"/>
    </source>
</evidence>
<dbReference type="EMBL" id="BJFL01000008">
    <property type="protein sequence ID" value="GDY30537.1"/>
    <property type="molecule type" value="Genomic_DNA"/>
</dbReference>
<evidence type="ECO:0000313" key="4">
    <source>
        <dbReference type="EMBL" id="GDY30537.1"/>
    </source>
</evidence>
<feature type="region of interest" description="Disordered" evidence="1">
    <location>
        <begin position="206"/>
        <end position="229"/>
    </location>
</feature>
<gene>
    <name evidence="4" type="ORF">GTS_21700</name>
</gene>
<keyword evidence="2" id="KW-1133">Transmembrane helix</keyword>
<feature type="transmembrane region" description="Helical" evidence="2">
    <location>
        <begin position="57"/>
        <end position="79"/>
    </location>
</feature>
<dbReference type="OrthoDB" id="3697544at2"/>
<name>A0A4D4J9B4_9PSEU</name>
<accession>A0A4D4J9B4</accession>
<evidence type="ECO:0000256" key="2">
    <source>
        <dbReference type="SAM" id="Phobius"/>
    </source>
</evidence>
<evidence type="ECO:0000259" key="3">
    <source>
        <dbReference type="Pfam" id="PF26056"/>
    </source>
</evidence>
<dbReference type="RefSeq" id="WP_137813657.1">
    <property type="nucleotide sequence ID" value="NZ_BJFL01000008.1"/>
</dbReference>
<dbReference type="Proteomes" id="UP000298860">
    <property type="component" value="Unassembled WGS sequence"/>
</dbReference>
<feature type="region of interest" description="Disordered" evidence="1">
    <location>
        <begin position="1"/>
        <end position="34"/>
    </location>
</feature>
<organism evidence="4 5">
    <name type="scientific">Gandjariella thermophila</name>
    <dbReference type="NCBI Taxonomy" id="1931992"/>
    <lineage>
        <taxon>Bacteria</taxon>
        <taxon>Bacillati</taxon>
        <taxon>Actinomycetota</taxon>
        <taxon>Actinomycetes</taxon>
        <taxon>Pseudonocardiales</taxon>
        <taxon>Pseudonocardiaceae</taxon>
        <taxon>Gandjariella</taxon>
    </lineage>
</organism>
<feature type="domain" description="DUF8017" evidence="3">
    <location>
        <begin position="114"/>
        <end position="295"/>
    </location>
</feature>
<keyword evidence="2" id="KW-0812">Transmembrane</keyword>
<proteinExistence type="predicted"/>
<sequence length="298" mass="30211">MTHPGDGRGLGPWPPQQGWPPQQSSPAQQGWPRSGFTGQYTGLGVYGGGRPPRRRRWMVALLVVAGLAVVGGVAAAVALTHPGGVRISAGTPAPITAPPAIGGTAASSTAPPITPKNPGWQLIHNPDLQFAYEAPPSWQPLGTSYQSRSLPNVTVTHIAALGDYSCGGKTLSRGTLGSTSVAKGDLAAIATNVARSLGDELYAQVPGHQVRPSPPRQVTRDGPKGPVSGVQVDAAVTGPADPCTASSGVVKVLALEASDRVVLLIVNGDLAGGPATPAPPAEADLQRIVDSGRPVAGH</sequence>
<protein>
    <recommendedName>
        <fullName evidence="3">DUF8017 domain-containing protein</fullName>
    </recommendedName>
</protein>
<comment type="caution">
    <text evidence="4">The sequence shown here is derived from an EMBL/GenBank/DDBJ whole genome shotgun (WGS) entry which is preliminary data.</text>
</comment>
<evidence type="ECO:0000313" key="5">
    <source>
        <dbReference type="Proteomes" id="UP000298860"/>
    </source>
</evidence>
<dbReference type="Pfam" id="PF26056">
    <property type="entry name" value="DUF8017"/>
    <property type="match status" value="1"/>
</dbReference>
<keyword evidence="5" id="KW-1185">Reference proteome</keyword>
<keyword evidence="2" id="KW-0472">Membrane</keyword>